<evidence type="ECO:0000256" key="3">
    <source>
        <dbReference type="PIRNR" id="PIRNR001123"/>
    </source>
</evidence>
<feature type="binding site" evidence="5">
    <location>
        <position position="310"/>
    </location>
    <ligand>
        <name>Zn(2+)</name>
        <dbReference type="ChEBI" id="CHEBI:29105"/>
        <label>2</label>
    </ligand>
</feature>
<gene>
    <name evidence="6" type="ORF">SAMN05421780_10540</name>
</gene>
<name>A0A1I1INX8_9BACT</name>
<dbReference type="GO" id="GO:0046872">
    <property type="term" value="F:metal ion binding"/>
    <property type="evidence" value="ECO:0007669"/>
    <property type="project" value="UniProtKB-UniRule"/>
</dbReference>
<feature type="binding site" evidence="5">
    <location>
        <position position="179"/>
    </location>
    <ligand>
        <name>Zn(2+)</name>
        <dbReference type="ChEBI" id="CHEBI:29105"/>
        <label>2</label>
    </ligand>
</feature>
<reference evidence="6 7" key="1">
    <citation type="submission" date="2016-10" db="EMBL/GenBank/DDBJ databases">
        <authorList>
            <person name="de Groot N.N."/>
        </authorList>
    </citation>
    <scope>NUCLEOTIDE SEQUENCE [LARGE SCALE GENOMIC DNA]</scope>
    <source>
        <strain evidence="6 7">DSM 6793</strain>
    </source>
</reference>
<dbReference type="GO" id="GO:0004177">
    <property type="term" value="F:aminopeptidase activity"/>
    <property type="evidence" value="ECO:0007669"/>
    <property type="project" value="UniProtKB-UniRule"/>
</dbReference>
<dbReference type="PANTHER" id="PTHR32481">
    <property type="entry name" value="AMINOPEPTIDASE"/>
    <property type="match status" value="1"/>
</dbReference>
<evidence type="ECO:0000256" key="5">
    <source>
        <dbReference type="PIRSR" id="PIRSR001123-2"/>
    </source>
</evidence>
<keyword evidence="6" id="KW-0031">Aminopeptidase</keyword>
<feature type="binding site" evidence="5">
    <location>
        <position position="206"/>
    </location>
    <ligand>
        <name>Zn(2+)</name>
        <dbReference type="ChEBI" id="CHEBI:29105"/>
        <label>2</label>
    </ligand>
</feature>
<comment type="cofactor">
    <cofactor evidence="5">
        <name>a divalent metal cation</name>
        <dbReference type="ChEBI" id="CHEBI:60240"/>
    </cofactor>
    <text evidence="5">Binds 2 divalent metal cations per subunit.</text>
</comment>
<dbReference type="PANTHER" id="PTHR32481:SF7">
    <property type="entry name" value="AMINOPEPTIDASE YHFE-RELATED"/>
    <property type="match status" value="1"/>
</dbReference>
<dbReference type="STRING" id="927664.SAMN05421780_10540"/>
<feature type="binding site" evidence="5">
    <location>
        <position position="179"/>
    </location>
    <ligand>
        <name>Zn(2+)</name>
        <dbReference type="ChEBI" id="CHEBI:29105"/>
        <label>1</label>
    </ligand>
</feature>
<evidence type="ECO:0000256" key="1">
    <source>
        <dbReference type="ARBA" id="ARBA00022723"/>
    </source>
</evidence>
<keyword evidence="7" id="KW-1185">Reference proteome</keyword>
<evidence type="ECO:0000313" key="6">
    <source>
        <dbReference type="EMBL" id="SFC37977.1"/>
    </source>
</evidence>
<dbReference type="InterPro" id="IPR051464">
    <property type="entry name" value="Peptidase_M42_aminopept"/>
</dbReference>
<dbReference type="Proteomes" id="UP000199514">
    <property type="component" value="Unassembled WGS sequence"/>
</dbReference>
<dbReference type="Gene3D" id="3.40.630.10">
    <property type="entry name" value="Zn peptidases"/>
    <property type="match status" value="2"/>
</dbReference>
<dbReference type="InterPro" id="IPR008007">
    <property type="entry name" value="Peptidase_M42"/>
</dbReference>
<evidence type="ECO:0000256" key="4">
    <source>
        <dbReference type="PIRSR" id="PIRSR001123-1"/>
    </source>
</evidence>
<dbReference type="AlphaFoldDB" id="A0A1I1INX8"/>
<organism evidence="6 7">
    <name type="scientific">Flexibacter flexilis DSM 6793</name>
    <dbReference type="NCBI Taxonomy" id="927664"/>
    <lineage>
        <taxon>Bacteria</taxon>
        <taxon>Pseudomonadati</taxon>
        <taxon>Bacteroidota</taxon>
        <taxon>Cytophagia</taxon>
        <taxon>Cytophagales</taxon>
        <taxon>Flexibacteraceae</taxon>
        <taxon>Flexibacter</taxon>
    </lineage>
</organism>
<feature type="binding site" evidence="5">
    <location>
        <position position="96"/>
    </location>
    <ligand>
        <name>Zn(2+)</name>
        <dbReference type="ChEBI" id="CHEBI:29105"/>
        <label>1</label>
    </ligand>
</feature>
<sequence length="335" mass="37447">MPIHNQICGQTQKANCFYILLHPKLYVTTMNFDLLRQLCAIHAPSGEEAPLTDFLLEYIGQAQQNWKVKPTILHGDGWQDNIVLVFGQPRTAIFAHIDSIGFTVRYDNKLVPIGGPDTENGYKLVGKDAHGAIEATMVADEEGEILCIDYPRVVERGTSLTFKPDFRETEDFVQCCYMDNRLGVWTALQVAETLENGIIVFSTWEEHGGGSVAYIAKYIYEQYAVKQALISDITWVTEGVKHGEGVAISIRDRGIPRRSYVNKIIDLAKASGLKYQLEVEGAGGSDGKELQSSPYPFDWCFVGAPEDHVHSPNEKVHKADIAAMVGLYEYMMKHL</sequence>
<comment type="similarity">
    <text evidence="3">Belongs to the peptidase M42 family.</text>
</comment>
<accession>A0A1I1INX8</accession>
<evidence type="ECO:0000256" key="2">
    <source>
        <dbReference type="ARBA" id="ARBA00022801"/>
    </source>
</evidence>
<dbReference type="PIRSF" id="PIRSF001123">
    <property type="entry name" value="PepA_GA"/>
    <property type="match status" value="1"/>
</dbReference>
<protein>
    <submittedName>
        <fullName evidence="6">Putative aminopeptidase FrvX</fullName>
    </submittedName>
</protein>
<dbReference type="EMBL" id="FOLE01000005">
    <property type="protein sequence ID" value="SFC37977.1"/>
    <property type="molecule type" value="Genomic_DNA"/>
</dbReference>
<dbReference type="Pfam" id="PF05343">
    <property type="entry name" value="Peptidase_M42"/>
    <property type="match status" value="1"/>
</dbReference>
<keyword evidence="6" id="KW-0645">Protease</keyword>
<keyword evidence="2" id="KW-0378">Hydrolase</keyword>
<evidence type="ECO:0000313" key="7">
    <source>
        <dbReference type="Proteomes" id="UP000199514"/>
    </source>
</evidence>
<feature type="active site" description="Proton acceptor" evidence="4">
    <location>
        <position position="205"/>
    </location>
</feature>
<proteinExistence type="inferred from homology"/>
<dbReference type="SUPFAM" id="SSF53187">
    <property type="entry name" value="Zn-dependent exopeptidases"/>
    <property type="match status" value="1"/>
</dbReference>
<keyword evidence="1 5" id="KW-0479">Metal-binding</keyword>